<keyword evidence="1" id="KW-0812">Transmembrane</keyword>
<feature type="transmembrane region" description="Helical" evidence="1">
    <location>
        <begin position="126"/>
        <end position="143"/>
    </location>
</feature>
<name>T1IQ99_STRMM</name>
<evidence type="ECO:0000313" key="3">
    <source>
        <dbReference type="Proteomes" id="UP000014500"/>
    </source>
</evidence>
<evidence type="ECO:0000256" key="1">
    <source>
        <dbReference type="SAM" id="Phobius"/>
    </source>
</evidence>
<keyword evidence="3" id="KW-1185">Reference proteome</keyword>
<dbReference type="EnsemblMetazoa" id="SMAR003210-RA">
    <property type="protein sequence ID" value="SMAR003210-PA"/>
    <property type="gene ID" value="SMAR003210"/>
</dbReference>
<dbReference type="EMBL" id="AFFK01018265">
    <property type="status" value="NOT_ANNOTATED_CDS"/>
    <property type="molecule type" value="Genomic_DNA"/>
</dbReference>
<feature type="transmembrane region" description="Helical" evidence="1">
    <location>
        <begin position="96"/>
        <end position="114"/>
    </location>
</feature>
<dbReference type="Proteomes" id="UP000014500">
    <property type="component" value="Unassembled WGS sequence"/>
</dbReference>
<accession>T1IQ99</accession>
<keyword evidence="1" id="KW-0472">Membrane</keyword>
<protein>
    <submittedName>
        <fullName evidence="2">Uncharacterized protein</fullName>
    </submittedName>
</protein>
<keyword evidence="1" id="KW-1133">Transmembrane helix</keyword>
<reference evidence="3" key="1">
    <citation type="submission" date="2011-05" db="EMBL/GenBank/DDBJ databases">
        <authorList>
            <person name="Richards S.R."/>
            <person name="Qu J."/>
            <person name="Jiang H."/>
            <person name="Jhangiani S.N."/>
            <person name="Agravi P."/>
            <person name="Goodspeed R."/>
            <person name="Gross S."/>
            <person name="Mandapat C."/>
            <person name="Jackson L."/>
            <person name="Mathew T."/>
            <person name="Pu L."/>
            <person name="Thornton R."/>
            <person name="Saada N."/>
            <person name="Wilczek-Boney K.B."/>
            <person name="Lee S."/>
            <person name="Kovar C."/>
            <person name="Wu Y."/>
            <person name="Scherer S.E."/>
            <person name="Worley K.C."/>
            <person name="Muzny D.M."/>
            <person name="Gibbs R."/>
        </authorList>
    </citation>
    <scope>NUCLEOTIDE SEQUENCE</scope>
    <source>
        <strain evidence="3">Brora</strain>
    </source>
</reference>
<dbReference type="AlphaFoldDB" id="T1IQ99"/>
<proteinExistence type="predicted"/>
<dbReference type="HOGENOM" id="CLU_1761068_0_0_1"/>
<sequence>MKVANTVTASSRLALGSYFLHVLPYYGRTCFYHTSAKQEVKSNKLPRSMIIYTGIISILVRYGSVYAWVGVCLYASSLKLYLVCDEFASARPATTYSLWLGFALVESVLIAALLQSLTSCSLNNNGLQKLSIFIAIWLFSIPIQESHM</sequence>
<reference evidence="2" key="2">
    <citation type="submission" date="2015-02" db="UniProtKB">
        <authorList>
            <consortium name="EnsemblMetazoa"/>
        </authorList>
    </citation>
    <scope>IDENTIFICATION</scope>
</reference>
<organism evidence="2 3">
    <name type="scientific">Strigamia maritima</name>
    <name type="common">European centipede</name>
    <name type="synonym">Geophilus maritimus</name>
    <dbReference type="NCBI Taxonomy" id="126957"/>
    <lineage>
        <taxon>Eukaryota</taxon>
        <taxon>Metazoa</taxon>
        <taxon>Ecdysozoa</taxon>
        <taxon>Arthropoda</taxon>
        <taxon>Myriapoda</taxon>
        <taxon>Chilopoda</taxon>
        <taxon>Pleurostigmophora</taxon>
        <taxon>Geophilomorpha</taxon>
        <taxon>Linotaeniidae</taxon>
        <taxon>Strigamia</taxon>
    </lineage>
</organism>
<evidence type="ECO:0000313" key="2">
    <source>
        <dbReference type="EnsemblMetazoa" id="SMAR003210-PA"/>
    </source>
</evidence>
<feature type="transmembrane region" description="Helical" evidence="1">
    <location>
        <begin position="50"/>
        <end position="76"/>
    </location>
</feature>